<keyword evidence="2" id="KW-0378">Hydrolase</keyword>
<dbReference type="PANTHER" id="PTHR13620:SF104">
    <property type="entry name" value="EXONUCLEASE 3'-5' DOMAIN-CONTAINING PROTEIN 2"/>
    <property type="match status" value="1"/>
</dbReference>
<dbReference type="InterPro" id="IPR012337">
    <property type="entry name" value="RNaseH-like_sf"/>
</dbReference>
<keyword evidence="6" id="KW-1185">Reference proteome</keyword>
<accession>A0A0C9ZDE3</accession>
<evidence type="ECO:0000259" key="4">
    <source>
        <dbReference type="SMART" id="SM00474"/>
    </source>
</evidence>
<organism evidence="5 6">
    <name type="scientific">Pisolithus microcarpus 441</name>
    <dbReference type="NCBI Taxonomy" id="765257"/>
    <lineage>
        <taxon>Eukaryota</taxon>
        <taxon>Fungi</taxon>
        <taxon>Dikarya</taxon>
        <taxon>Basidiomycota</taxon>
        <taxon>Agaricomycotina</taxon>
        <taxon>Agaricomycetes</taxon>
        <taxon>Agaricomycetidae</taxon>
        <taxon>Boletales</taxon>
        <taxon>Sclerodermatineae</taxon>
        <taxon>Pisolithaceae</taxon>
        <taxon>Pisolithus</taxon>
    </lineage>
</organism>
<dbReference type="GO" id="GO:0003676">
    <property type="term" value="F:nucleic acid binding"/>
    <property type="evidence" value="ECO:0007669"/>
    <property type="project" value="InterPro"/>
</dbReference>
<dbReference type="AlphaFoldDB" id="A0A0C9ZDE3"/>
<name>A0A0C9ZDE3_9AGAM</name>
<dbReference type="PANTHER" id="PTHR13620">
    <property type="entry name" value="3-5 EXONUCLEASE"/>
    <property type="match status" value="1"/>
</dbReference>
<feature type="domain" description="3'-5' exonuclease" evidence="4">
    <location>
        <begin position="209"/>
        <end position="389"/>
    </location>
</feature>
<dbReference type="SMART" id="SM00474">
    <property type="entry name" value="35EXOc"/>
    <property type="match status" value="1"/>
</dbReference>
<dbReference type="Gene3D" id="3.30.420.10">
    <property type="entry name" value="Ribonuclease H-like superfamily/Ribonuclease H"/>
    <property type="match status" value="1"/>
</dbReference>
<feature type="region of interest" description="Disordered" evidence="3">
    <location>
        <begin position="20"/>
        <end position="51"/>
    </location>
</feature>
<reference evidence="5 6" key="1">
    <citation type="submission" date="2014-04" db="EMBL/GenBank/DDBJ databases">
        <authorList>
            <consortium name="DOE Joint Genome Institute"/>
            <person name="Kuo A."/>
            <person name="Kohler A."/>
            <person name="Costa M.D."/>
            <person name="Nagy L.G."/>
            <person name="Floudas D."/>
            <person name="Copeland A."/>
            <person name="Barry K.W."/>
            <person name="Cichocki N."/>
            <person name="Veneault-Fourrey C."/>
            <person name="LaButti K."/>
            <person name="Lindquist E.A."/>
            <person name="Lipzen A."/>
            <person name="Lundell T."/>
            <person name="Morin E."/>
            <person name="Murat C."/>
            <person name="Sun H."/>
            <person name="Tunlid A."/>
            <person name="Henrissat B."/>
            <person name="Grigoriev I.V."/>
            <person name="Hibbett D.S."/>
            <person name="Martin F."/>
            <person name="Nordberg H.P."/>
            <person name="Cantor M.N."/>
            <person name="Hua S.X."/>
        </authorList>
    </citation>
    <scope>NUCLEOTIDE SEQUENCE [LARGE SCALE GENOMIC DNA]</scope>
    <source>
        <strain evidence="5 6">441</strain>
    </source>
</reference>
<feature type="compositionally biased region" description="Polar residues" evidence="3">
    <location>
        <begin position="132"/>
        <end position="146"/>
    </location>
</feature>
<evidence type="ECO:0000256" key="1">
    <source>
        <dbReference type="ARBA" id="ARBA00022722"/>
    </source>
</evidence>
<reference evidence="6" key="2">
    <citation type="submission" date="2015-01" db="EMBL/GenBank/DDBJ databases">
        <title>Evolutionary Origins and Diversification of the Mycorrhizal Mutualists.</title>
        <authorList>
            <consortium name="DOE Joint Genome Institute"/>
            <consortium name="Mycorrhizal Genomics Consortium"/>
            <person name="Kohler A."/>
            <person name="Kuo A."/>
            <person name="Nagy L.G."/>
            <person name="Floudas D."/>
            <person name="Copeland A."/>
            <person name="Barry K.W."/>
            <person name="Cichocki N."/>
            <person name="Veneault-Fourrey C."/>
            <person name="LaButti K."/>
            <person name="Lindquist E.A."/>
            <person name="Lipzen A."/>
            <person name="Lundell T."/>
            <person name="Morin E."/>
            <person name="Murat C."/>
            <person name="Riley R."/>
            <person name="Ohm R."/>
            <person name="Sun H."/>
            <person name="Tunlid A."/>
            <person name="Henrissat B."/>
            <person name="Grigoriev I.V."/>
            <person name="Hibbett D.S."/>
            <person name="Martin F."/>
        </authorList>
    </citation>
    <scope>NUCLEOTIDE SEQUENCE [LARGE SCALE GENOMIC DNA]</scope>
    <source>
        <strain evidence="6">441</strain>
    </source>
</reference>
<evidence type="ECO:0000313" key="6">
    <source>
        <dbReference type="Proteomes" id="UP000054018"/>
    </source>
</evidence>
<feature type="region of interest" description="Disordered" evidence="3">
    <location>
        <begin position="106"/>
        <end position="193"/>
    </location>
</feature>
<dbReference type="InterPro" id="IPR002562">
    <property type="entry name" value="3'-5'_exonuclease_dom"/>
</dbReference>
<dbReference type="Proteomes" id="UP000054018">
    <property type="component" value="Unassembled WGS sequence"/>
</dbReference>
<dbReference type="HOGENOM" id="CLU_038394_0_0_1"/>
<evidence type="ECO:0000256" key="2">
    <source>
        <dbReference type="ARBA" id="ARBA00022801"/>
    </source>
</evidence>
<evidence type="ECO:0000256" key="3">
    <source>
        <dbReference type="SAM" id="MobiDB-lite"/>
    </source>
</evidence>
<dbReference type="InterPro" id="IPR036397">
    <property type="entry name" value="RNaseH_sf"/>
</dbReference>
<feature type="region of interest" description="Disordered" evidence="3">
    <location>
        <begin position="65"/>
        <end position="89"/>
    </location>
</feature>
<dbReference type="STRING" id="765257.A0A0C9ZDE3"/>
<dbReference type="OrthoDB" id="1920326at2759"/>
<dbReference type="InterPro" id="IPR051132">
    <property type="entry name" value="3-5_Exonuclease_domain"/>
</dbReference>
<dbReference type="GO" id="GO:0008408">
    <property type="term" value="F:3'-5' exonuclease activity"/>
    <property type="evidence" value="ECO:0007669"/>
    <property type="project" value="InterPro"/>
</dbReference>
<protein>
    <recommendedName>
        <fullName evidence="4">3'-5' exonuclease domain-containing protein</fullName>
    </recommendedName>
</protein>
<proteinExistence type="predicted"/>
<dbReference type="Pfam" id="PF01612">
    <property type="entry name" value="DNA_pol_A_exo1"/>
    <property type="match status" value="1"/>
</dbReference>
<gene>
    <name evidence="5" type="ORF">PISMIDRAFT_678671</name>
</gene>
<evidence type="ECO:0000313" key="5">
    <source>
        <dbReference type="EMBL" id="KIK23949.1"/>
    </source>
</evidence>
<keyword evidence="1" id="KW-0540">Nuclease</keyword>
<feature type="compositionally biased region" description="Basic and acidic residues" evidence="3">
    <location>
        <begin position="147"/>
        <end position="161"/>
    </location>
</feature>
<dbReference type="CDD" id="cd06141">
    <property type="entry name" value="WRN_exo"/>
    <property type="match status" value="1"/>
</dbReference>
<dbReference type="SUPFAM" id="SSF53098">
    <property type="entry name" value="Ribonuclease H-like"/>
    <property type="match status" value="1"/>
</dbReference>
<dbReference type="GO" id="GO:0005634">
    <property type="term" value="C:nucleus"/>
    <property type="evidence" value="ECO:0007669"/>
    <property type="project" value="TreeGrafter"/>
</dbReference>
<dbReference type="GO" id="GO:0006139">
    <property type="term" value="P:nucleobase-containing compound metabolic process"/>
    <property type="evidence" value="ECO:0007669"/>
    <property type="project" value="InterPro"/>
</dbReference>
<feature type="compositionally biased region" description="Basic and acidic residues" evidence="3">
    <location>
        <begin position="21"/>
        <end position="41"/>
    </location>
</feature>
<dbReference type="GO" id="GO:0005737">
    <property type="term" value="C:cytoplasm"/>
    <property type="evidence" value="ECO:0007669"/>
    <property type="project" value="TreeGrafter"/>
</dbReference>
<dbReference type="EMBL" id="KN833721">
    <property type="protein sequence ID" value="KIK23949.1"/>
    <property type="molecule type" value="Genomic_DNA"/>
</dbReference>
<sequence length="533" mass="59702">MTDAESDWSIEIYEGVCLPNKDADLKRSDKPRTTQESDASHKRNIARPPHPFFQTYRTQAVGLVQVEASSSSSKEHGWDPVPPNQRHCRKNTVKPTLAHFAMGFSTVATEGNKDRSRPRPPPPRAFKLADKMNTNPGTASQTTSTEQEGRQIPEESHDSSPRTKAPLIKKPTEETSAVEPVLPPAAGNLNGAKSSTTPTYSYLDYRNPPAAVCYTQCEDEANDLVQSLESPLGFDMEWRVMWQAGAAERRTALVQLCDVRTILLIQVSDMKRFPRKVLEVIESPNIVKTGANIKKDGEKLYRDFGIRARGLVELGGLAAKADDKFKTLYNREVVSLAKMVSLYLGKTLIKNSVRTSNWEAKLTSKMVDYAANDCHCAVMVYNKLAEKASQEGKHLEVLAYSCDVDPRTVKLSVGSHTTALEKSSSTRSSVTRPPSFRDYCIPEPASPQCLRAYKMWYERKMPLDKMCSELKTGGRIAPLKESTVISYVIGALQADALLPFDLRELRELVQMEAGSWQRHRAWIHERERRTLTI</sequence>